<name>A0A0F9SKC9_9ZZZZ</name>
<gene>
    <name evidence="3" type="ORF">LCGC14_0440870</name>
</gene>
<evidence type="ECO:0000313" key="3">
    <source>
        <dbReference type="EMBL" id="KKN69450.1"/>
    </source>
</evidence>
<dbReference type="EMBL" id="LAZR01000426">
    <property type="protein sequence ID" value="KKN69450.1"/>
    <property type="molecule type" value="Genomic_DNA"/>
</dbReference>
<feature type="transmembrane region" description="Helical" evidence="1">
    <location>
        <begin position="138"/>
        <end position="161"/>
    </location>
</feature>
<dbReference type="CDD" id="cd03396">
    <property type="entry name" value="PAP2_like_6"/>
    <property type="match status" value="1"/>
</dbReference>
<evidence type="ECO:0000256" key="1">
    <source>
        <dbReference type="SAM" id="Phobius"/>
    </source>
</evidence>
<evidence type="ECO:0000259" key="2">
    <source>
        <dbReference type="Pfam" id="PF01569"/>
    </source>
</evidence>
<dbReference type="AlphaFoldDB" id="A0A0F9SKC9"/>
<accession>A0A0F9SKC9</accession>
<feature type="transmembrane region" description="Helical" evidence="1">
    <location>
        <begin position="89"/>
        <end position="106"/>
    </location>
</feature>
<comment type="caution">
    <text evidence="3">The sequence shown here is derived from an EMBL/GenBank/DDBJ whole genome shotgun (WGS) entry which is preliminary data.</text>
</comment>
<feature type="transmembrane region" description="Helical" evidence="1">
    <location>
        <begin position="173"/>
        <end position="191"/>
    </location>
</feature>
<dbReference type="Pfam" id="PF01569">
    <property type="entry name" value="PAP2"/>
    <property type="match status" value="1"/>
</dbReference>
<keyword evidence="1" id="KW-0472">Membrane</keyword>
<protein>
    <recommendedName>
        <fullName evidence="2">Phosphatidic acid phosphatase type 2/haloperoxidase domain-containing protein</fullName>
    </recommendedName>
</protein>
<feature type="transmembrane region" description="Helical" evidence="1">
    <location>
        <begin position="7"/>
        <end position="26"/>
    </location>
</feature>
<dbReference type="SUPFAM" id="SSF48317">
    <property type="entry name" value="Acid phosphatase/Vanadium-dependent haloperoxidase"/>
    <property type="match status" value="1"/>
</dbReference>
<organism evidence="3">
    <name type="scientific">marine sediment metagenome</name>
    <dbReference type="NCBI Taxonomy" id="412755"/>
    <lineage>
        <taxon>unclassified sequences</taxon>
        <taxon>metagenomes</taxon>
        <taxon>ecological metagenomes</taxon>
    </lineage>
</organism>
<feature type="transmembrane region" description="Helical" evidence="1">
    <location>
        <begin position="197"/>
        <end position="215"/>
    </location>
</feature>
<keyword evidence="1" id="KW-0812">Transmembrane</keyword>
<feature type="domain" description="Phosphatidic acid phosphatase type 2/haloperoxidase" evidence="2">
    <location>
        <begin position="89"/>
        <end position="220"/>
    </location>
</feature>
<feature type="transmembrane region" description="Helical" evidence="1">
    <location>
        <begin position="58"/>
        <end position="77"/>
    </location>
</feature>
<keyword evidence="1" id="KW-1133">Transmembrane helix</keyword>
<reference evidence="3" key="1">
    <citation type="journal article" date="2015" name="Nature">
        <title>Complex archaea that bridge the gap between prokaryotes and eukaryotes.</title>
        <authorList>
            <person name="Spang A."/>
            <person name="Saw J.H."/>
            <person name="Jorgensen S.L."/>
            <person name="Zaremba-Niedzwiedzka K."/>
            <person name="Martijn J."/>
            <person name="Lind A.E."/>
            <person name="van Eijk R."/>
            <person name="Schleper C."/>
            <person name="Guy L."/>
            <person name="Ettema T.J."/>
        </authorList>
    </citation>
    <scope>NUCLEOTIDE SEQUENCE</scope>
</reference>
<dbReference type="InterPro" id="IPR036938">
    <property type="entry name" value="PAP2/HPO_sf"/>
</dbReference>
<proteinExistence type="predicted"/>
<sequence>MLKQKTLWLPISLYIAVITPIILFDIDWHFAHFWYQLEGGQWALKSAWLTQKILHDDAHDLAVGLYVMVLILYLVSFKSQFLAKYKSGLAYLSLSLPVATLTVSLFKRMIAVDCPWSVIDFGGHQAYQTWLHSLWSPIAGAGHCFPAGHASSAYMFFGVYFFSRHYWPKQSTLILVLVIIMGLVFGLDQQIRGAHFVSHDITSALICWLMCWFIWNIRAKTWTKSLGKAN</sequence>
<dbReference type="InterPro" id="IPR000326">
    <property type="entry name" value="PAP2/HPO"/>
</dbReference>